<keyword evidence="11" id="KW-1185">Reference proteome</keyword>
<comment type="catalytic activity">
    <reaction evidence="8 9">
        <text>D-gluconate + ATP = 6-phospho-D-gluconate + ADP + H(+)</text>
        <dbReference type="Rhea" id="RHEA:19433"/>
        <dbReference type="ChEBI" id="CHEBI:15378"/>
        <dbReference type="ChEBI" id="CHEBI:18391"/>
        <dbReference type="ChEBI" id="CHEBI:30616"/>
        <dbReference type="ChEBI" id="CHEBI:58759"/>
        <dbReference type="ChEBI" id="CHEBI:456216"/>
        <dbReference type="EC" id="2.7.1.12"/>
    </reaction>
</comment>
<proteinExistence type="inferred from homology"/>
<evidence type="ECO:0000256" key="6">
    <source>
        <dbReference type="ARBA" id="ARBA00022777"/>
    </source>
</evidence>
<dbReference type="EC" id="2.7.1.12" evidence="3 9"/>
<evidence type="ECO:0000256" key="7">
    <source>
        <dbReference type="ARBA" id="ARBA00022840"/>
    </source>
</evidence>
<reference evidence="10 11" key="1">
    <citation type="submission" date="2021-12" db="EMBL/GenBank/DDBJ databases">
        <title>Genome seq of p7.</title>
        <authorList>
            <person name="Seo T."/>
        </authorList>
    </citation>
    <scope>NUCLEOTIDE SEQUENCE [LARGE SCALE GENOMIC DNA]</scope>
    <source>
        <strain evidence="10 11">P7</strain>
    </source>
</reference>
<dbReference type="RefSeq" id="WP_233388463.1">
    <property type="nucleotide sequence ID" value="NZ_JAJTWT010000001.1"/>
</dbReference>
<evidence type="ECO:0000256" key="5">
    <source>
        <dbReference type="ARBA" id="ARBA00022741"/>
    </source>
</evidence>
<comment type="caution">
    <text evidence="10">The sequence shown here is derived from an EMBL/GenBank/DDBJ whole genome shotgun (WGS) entry which is preliminary data.</text>
</comment>
<keyword evidence="4 9" id="KW-0808">Transferase</keyword>
<evidence type="ECO:0000256" key="8">
    <source>
        <dbReference type="ARBA" id="ARBA00048090"/>
    </source>
</evidence>
<evidence type="ECO:0000256" key="4">
    <source>
        <dbReference type="ARBA" id="ARBA00022679"/>
    </source>
</evidence>
<dbReference type="Proteomes" id="UP001201463">
    <property type="component" value="Unassembled WGS sequence"/>
</dbReference>
<accession>A0ABS8XBJ3</accession>
<name>A0ABS8XBJ3_9BURK</name>
<dbReference type="NCBIfam" id="TIGR01313">
    <property type="entry name" value="therm_gnt_kin"/>
    <property type="match status" value="1"/>
</dbReference>
<dbReference type="PANTHER" id="PTHR43442">
    <property type="entry name" value="GLUCONOKINASE-RELATED"/>
    <property type="match status" value="1"/>
</dbReference>
<dbReference type="Gene3D" id="3.40.50.300">
    <property type="entry name" value="P-loop containing nucleotide triphosphate hydrolases"/>
    <property type="match status" value="1"/>
</dbReference>
<protein>
    <recommendedName>
        <fullName evidence="3 9">Gluconokinase</fullName>
        <ecNumber evidence="3 9">2.7.1.12</ecNumber>
    </recommendedName>
</protein>
<evidence type="ECO:0000256" key="1">
    <source>
        <dbReference type="ARBA" id="ARBA00004761"/>
    </source>
</evidence>
<dbReference type="EMBL" id="JAJTWT010000001">
    <property type="protein sequence ID" value="MCE4535776.1"/>
    <property type="molecule type" value="Genomic_DNA"/>
</dbReference>
<comment type="pathway">
    <text evidence="1">Carbohydrate acid metabolism.</text>
</comment>
<evidence type="ECO:0000313" key="11">
    <source>
        <dbReference type="Proteomes" id="UP001201463"/>
    </source>
</evidence>
<keyword evidence="5 9" id="KW-0547">Nucleotide-binding</keyword>
<dbReference type="InterPro" id="IPR006001">
    <property type="entry name" value="Therm_gnt_kin"/>
</dbReference>
<dbReference type="SUPFAM" id="SSF52540">
    <property type="entry name" value="P-loop containing nucleoside triphosphate hydrolases"/>
    <property type="match status" value="1"/>
</dbReference>
<dbReference type="InterPro" id="IPR027417">
    <property type="entry name" value="P-loop_NTPase"/>
</dbReference>
<gene>
    <name evidence="10" type="ORF">LXT12_00685</name>
</gene>
<evidence type="ECO:0000313" key="10">
    <source>
        <dbReference type="EMBL" id="MCE4535776.1"/>
    </source>
</evidence>
<evidence type="ECO:0000256" key="2">
    <source>
        <dbReference type="ARBA" id="ARBA00008420"/>
    </source>
</evidence>
<comment type="similarity">
    <text evidence="2 9">Belongs to the gluconokinase GntK/GntV family.</text>
</comment>
<evidence type="ECO:0000256" key="9">
    <source>
        <dbReference type="RuleBase" id="RU363066"/>
    </source>
</evidence>
<organism evidence="10 11">
    <name type="scientific">Pelomonas caseinilytica</name>
    <dbReference type="NCBI Taxonomy" id="2906763"/>
    <lineage>
        <taxon>Bacteria</taxon>
        <taxon>Pseudomonadati</taxon>
        <taxon>Pseudomonadota</taxon>
        <taxon>Betaproteobacteria</taxon>
        <taxon>Burkholderiales</taxon>
        <taxon>Sphaerotilaceae</taxon>
        <taxon>Roseateles</taxon>
    </lineage>
</organism>
<keyword evidence="6 9" id="KW-0418">Kinase</keyword>
<dbReference type="CDD" id="cd02021">
    <property type="entry name" value="GntK"/>
    <property type="match status" value="1"/>
</dbReference>
<dbReference type="PANTHER" id="PTHR43442:SF3">
    <property type="entry name" value="GLUCONOKINASE-RELATED"/>
    <property type="match status" value="1"/>
</dbReference>
<sequence length="174" mass="18707">MSPLAPDSVVVMGVAGSGKSTLAAAVAADVARPWVDADDFHSESNRRKMAEGQPLDDLDRAAWLASLGTQLQLHPGGLVLACSALKRGYRDQLRRASPGLRFAFLDIGKAEAARRVATRGTHFFSASLIDSQFATLESPLGEPGVLRLDAQRPLHELRQQVSQWLRQPLGSVLG</sequence>
<keyword evidence="7 9" id="KW-0067">ATP-binding</keyword>
<evidence type="ECO:0000256" key="3">
    <source>
        <dbReference type="ARBA" id="ARBA00012054"/>
    </source>
</evidence>